<dbReference type="Proteomes" id="UP001221898">
    <property type="component" value="Unassembled WGS sequence"/>
</dbReference>
<dbReference type="GO" id="GO:0016020">
    <property type="term" value="C:membrane"/>
    <property type="evidence" value="ECO:0007669"/>
    <property type="project" value="TreeGrafter"/>
</dbReference>
<feature type="compositionally biased region" description="Basic and acidic residues" evidence="1">
    <location>
        <begin position="191"/>
        <end position="201"/>
    </location>
</feature>
<feature type="compositionally biased region" description="Basic and acidic residues" evidence="1">
    <location>
        <begin position="172"/>
        <end position="182"/>
    </location>
</feature>
<keyword evidence="2" id="KW-0472">Membrane</keyword>
<feature type="transmembrane region" description="Helical" evidence="2">
    <location>
        <begin position="25"/>
        <end position="46"/>
    </location>
</feature>
<keyword evidence="2" id="KW-0812">Transmembrane</keyword>
<keyword evidence="4" id="KW-1185">Reference proteome</keyword>
<evidence type="ECO:0008006" key="5">
    <source>
        <dbReference type="Google" id="ProtNLM"/>
    </source>
</evidence>
<dbReference type="GO" id="GO:0030246">
    <property type="term" value="F:carbohydrate binding"/>
    <property type="evidence" value="ECO:0007669"/>
    <property type="project" value="InterPro"/>
</dbReference>
<dbReference type="InterPro" id="IPR013784">
    <property type="entry name" value="Carb-bd-like_fold"/>
</dbReference>
<dbReference type="AlphaFoldDB" id="A0AAD7T829"/>
<feature type="region of interest" description="Disordered" evidence="1">
    <location>
        <begin position="266"/>
        <end position="302"/>
    </location>
</feature>
<dbReference type="PANTHER" id="PTHR15048:SF0">
    <property type="entry name" value="STARCH-BINDING DOMAIN-CONTAINING PROTEIN 1"/>
    <property type="match status" value="1"/>
</dbReference>
<evidence type="ECO:0000313" key="3">
    <source>
        <dbReference type="EMBL" id="KAJ8415593.1"/>
    </source>
</evidence>
<comment type="caution">
    <text evidence="3">The sequence shown here is derived from an EMBL/GenBank/DDBJ whole genome shotgun (WGS) entry which is preliminary data.</text>
</comment>
<gene>
    <name evidence="3" type="ORF">AAFF_G00425730</name>
</gene>
<protein>
    <recommendedName>
        <fullName evidence="5">CBM20 domain-containing protein</fullName>
    </recommendedName>
</protein>
<dbReference type="SUPFAM" id="SSF49452">
    <property type="entry name" value="Starch-binding domain-like"/>
    <property type="match status" value="1"/>
</dbReference>
<feature type="compositionally biased region" description="Basic and acidic residues" evidence="1">
    <location>
        <begin position="79"/>
        <end position="99"/>
    </location>
</feature>
<reference evidence="3" key="1">
    <citation type="journal article" date="2023" name="Science">
        <title>Genome structures resolve the early diversification of teleost fishes.</title>
        <authorList>
            <person name="Parey E."/>
            <person name="Louis A."/>
            <person name="Montfort J."/>
            <person name="Bouchez O."/>
            <person name="Roques C."/>
            <person name="Iampietro C."/>
            <person name="Lluch J."/>
            <person name="Castinel A."/>
            <person name="Donnadieu C."/>
            <person name="Desvignes T."/>
            <person name="Floi Bucao C."/>
            <person name="Jouanno E."/>
            <person name="Wen M."/>
            <person name="Mejri S."/>
            <person name="Dirks R."/>
            <person name="Jansen H."/>
            <person name="Henkel C."/>
            <person name="Chen W.J."/>
            <person name="Zahm M."/>
            <person name="Cabau C."/>
            <person name="Klopp C."/>
            <person name="Thompson A.W."/>
            <person name="Robinson-Rechavi M."/>
            <person name="Braasch I."/>
            <person name="Lecointre G."/>
            <person name="Bobe J."/>
            <person name="Postlethwait J.H."/>
            <person name="Berthelot C."/>
            <person name="Roest Crollius H."/>
            <person name="Guiguen Y."/>
        </authorList>
    </citation>
    <scope>NUCLEOTIDE SEQUENCE</scope>
    <source>
        <strain evidence="3">NC1722</strain>
    </source>
</reference>
<sequence length="590" mass="65417">MIHKTSKPDALDRHEINYPCMMVSYGPVVAIGVIATLCVGAVLIIYRRYARGQGKSSAPTRKQTEDISSEGSRCGKSPENLKECAEVKNSHENHTEEPRNSVPSGDQCVDSCAATVDEVDHPLANDCFSSPVPELQEYVKKHLINEEEYVGIHTEDCVQKHLDNDEEPTSSHGEDHAQKHLDNDEEPTSSHGEDHAQKHLDNDEEPTSSHGEDHAQKHLDNDEERASAHSDNHVQKPLINHEEHTSTHSDDRVQKHLINDEHVSARAEHHGHTGNGHKHVSDCQEQVSRNEDHAPDHDEHLGEDHEYFSHHHENLGDYQGHLSARHDYVSNPSEVQDTDVKTEQMVEDRLASMTGQLEDGGKTVDTNVNEVATSDHHEHDMIDAEVGSWNVAESLGISMAGEPEQENESMITMINVQEIPSCLKHPSNLLKDKDAEVGHDKNVDDLEGNVIGQMQDSYGQSELIIMEATMDDDKWLNAGCTEDNSGRGNAEVERWPMVQSAGPGHANSESLKKPCATHASLDGDPISKRVVAVQPMPQSVRVSFRIHYVTDSSSQRLAVTGSLQELGGWENLSRSLKPRMDFGSTPSPSR</sequence>
<evidence type="ECO:0000256" key="2">
    <source>
        <dbReference type="SAM" id="Phobius"/>
    </source>
</evidence>
<feature type="compositionally biased region" description="Basic and acidic residues" evidence="1">
    <location>
        <begin position="210"/>
        <end position="231"/>
    </location>
</feature>
<keyword evidence="2" id="KW-1133">Transmembrane helix</keyword>
<name>A0AAD7T829_9TELE</name>
<feature type="region of interest" description="Disordered" evidence="1">
    <location>
        <begin position="54"/>
        <end position="106"/>
    </location>
</feature>
<feature type="region of interest" description="Disordered" evidence="1">
    <location>
        <begin position="163"/>
        <end position="231"/>
    </location>
</feature>
<feature type="compositionally biased region" description="Basic and acidic residues" evidence="1">
    <location>
        <begin position="288"/>
        <end position="302"/>
    </location>
</feature>
<dbReference type="PANTHER" id="PTHR15048">
    <property type="entry name" value="STARCH-BINDING DOMAIN-CONTAINING PROTEIN 1"/>
    <property type="match status" value="1"/>
</dbReference>
<accession>A0AAD7T829</accession>
<organism evidence="3 4">
    <name type="scientific">Aldrovandia affinis</name>
    <dbReference type="NCBI Taxonomy" id="143900"/>
    <lineage>
        <taxon>Eukaryota</taxon>
        <taxon>Metazoa</taxon>
        <taxon>Chordata</taxon>
        <taxon>Craniata</taxon>
        <taxon>Vertebrata</taxon>
        <taxon>Euteleostomi</taxon>
        <taxon>Actinopterygii</taxon>
        <taxon>Neopterygii</taxon>
        <taxon>Teleostei</taxon>
        <taxon>Notacanthiformes</taxon>
        <taxon>Halosauridae</taxon>
        <taxon>Aldrovandia</taxon>
    </lineage>
</organism>
<dbReference type="EMBL" id="JAINUG010000009">
    <property type="protein sequence ID" value="KAJ8415593.1"/>
    <property type="molecule type" value="Genomic_DNA"/>
</dbReference>
<evidence type="ECO:0000313" key="4">
    <source>
        <dbReference type="Proteomes" id="UP001221898"/>
    </source>
</evidence>
<proteinExistence type="predicted"/>
<evidence type="ECO:0000256" key="1">
    <source>
        <dbReference type="SAM" id="MobiDB-lite"/>
    </source>
</evidence>